<dbReference type="EMBL" id="ASHM01047223">
    <property type="protein sequence ID" value="PNX84792.1"/>
    <property type="molecule type" value="Genomic_DNA"/>
</dbReference>
<proteinExistence type="predicted"/>
<reference evidence="1 2" key="2">
    <citation type="journal article" date="2017" name="Front. Plant Sci.">
        <title>Gene Classification and Mining of Molecular Markers Useful in Red Clover (Trifolium pratense) Breeding.</title>
        <authorList>
            <person name="Istvanek J."/>
            <person name="Dluhosova J."/>
            <person name="Dluhos P."/>
            <person name="Patkova L."/>
            <person name="Nedelnik J."/>
            <person name="Repkova J."/>
        </authorList>
    </citation>
    <scope>NUCLEOTIDE SEQUENCE [LARGE SCALE GENOMIC DNA]</scope>
    <source>
        <strain evidence="2">cv. Tatra</strain>
        <tissue evidence="1">Young leaves</tissue>
    </source>
</reference>
<name>A0A2K3M1Y1_TRIPR</name>
<sequence>MSSIVESFSGPRAIVVGSSSTTIVSRVPVGPEDFQGDCDSSSSIVDDDEDCVVVASSSSSVKKPLEIDLNFLAPMNDEEICATALHL</sequence>
<protein>
    <submittedName>
        <fullName evidence="1">Uncharacterized protein</fullName>
    </submittedName>
</protein>
<dbReference type="AlphaFoldDB" id="A0A2K3M1Y1"/>
<evidence type="ECO:0000313" key="2">
    <source>
        <dbReference type="Proteomes" id="UP000236291"/>
    </source>
</evidence>
<organism evidence="1 2">
    <name type="scientific">Trifolium pratense</name>
    <name type="common">Red clover</name>
    <dbReference type="NCBI Taxonomy" id="57577"/>
    <lineage>
        <taxon>Eukaryota</taxon>
        <taxon>Viridiplantae</taxon>
        <taxon>Streptophyta</taxon>
        <taxon>Embryophyta</taxon>
        <taxon>Tracheophyta</taxon>
        <taxon>Spermatophyta</taxon>
        <taxon>Magnoliopsida</taxon>
        <taxon>eudicotyledons</taxon>
        <taxon>Gunneridae</taxon>
        <taxon>Pentapetalae</taxon>
        <taxon>rosids</taxon>
        <taxon>fabids</taxon>
        <taxon>Fabales</taxon>
        <taxon>Fabaceae</taxon>
        <taxon>Papilionoideae</taxon>
        <taxon>50 kb inversion clade</taxon>
        <taxon>NPAAA clade</taxon>
        <taxon>Hologalegina</taxon>
        <taxon>IRL clade</taxon>
        <taxon>Trifolieae</taxon>
        <taxon>Trifolium</taxon>
    </lineage>
</organism>
<accession>A0A2K3M1Y1</accession>
<comment type="caution">
    <text evidence="1">The sequence shown here is derived from an EMBL/GenBank/DDBJ whole genome shotgun (WGS) entry which is preliminary data.</text>
</comment>
<dbReference type="Gramene" id="Tp57577_TGAC_v2_mRNA30680">
    <property type="protein sequence ID" value="Tp57577_TGAC_v2_mRNA30680"/>
    <property type="gene ID" value="Tp57577_TGAC_v2_gene29664"/>
</dbReference>
<gene>
    <name evidence="1" type="ORF">L195_g040855</name>
</gene>
<dbReference type="Proteomes" id="UP000236291">
    <property type="component" value="Unassembled WGS sequence"/>
</dbReference>
<evidence type="ECO:0000313" key="1">
    <source>
        <dbReference type="EMBL" id="PNX84792.1"/>
    </source>
</evidence>
<reference evidence="1 2" key="1">
    <citation type="journal article" date="2014" name="Am. J. Bot.">
        <title>Genome assembly and annotation for red clover (Trifolium pratense; Fabaceae).</title>
        <authorList>
            <person name="Istvanek J."/>
            <person name="Jaros M."/>
            <person name="Krenek A."/>
            <person name="Repkova J."/>
        </authorList>
    </citation>
    <scope>NUCLEOTIDE SEQUENCE [LARGE SCALE GENOMIC DNA]</scope>
    <source>
        <strain evidence="2">cv. Tatra</strain>
        <tissue evidence="1">Young leaves</tissue>
    </source>
</reference>